<comment type="caution">
    <text evidence="1">The sequence shown here is derived from an EMBL/GenBank/DDBJ whole genome shotgun (WGS) entry which is preliminary data.</text>
</comment>
<dbReference type="Proteomes" id="UP001321473">
    <property type="component" value="Unassembled WGS sequence"/>
</dbReference>
<reference evidence="1 2" key="1">
    <citation type="journal article" date="2023" name="Arcadia Sci">
        <title>De novo assembly of a long-read Amblyomma americanum tick genome.</title>
        <authorList>
            <person name="Chou S."/>
            <person name="Poskanzer K.E."/>
            <person name="Rollins M."/>
            <person name="Thuy-Boun P.S."/>
        </authorList>
    </citation>
    <scope>NUCLEOTIDE SEQUENCE [LARGE SCALE GENOMIC DNA]</scope>
    <source>
        <strain evidence="1">F_SG_1</strain>
        <tissue evidence="1">Salivary glands</tissue>
    </source>
</reference>
<evidence type="ECO:0000313" key="1">
    <source>
        <dbReference type="EMBL" id="KAK8771865.1"/>
    </source>
</evidence>
<dbReference type="EMBL" id="JARKHS020019202">
    <property type="protein sequence ID" value="KAK8771865.1"/>
    <property type="molecule type" value="Genomic_DNA"/>
</dbReference>
<dbReference type="AlphaFoldDB" id="A0AAQ4EAS7"/>
<name>A0AAQ4EAS7_AMBAM</name>
<protein>
    <submittedName>
        <fullName evidence="1">Uncharacterized protein</fullName>
    </submittedName>
</protein>
<accession>A0AAQ4EAS7</accession>
<organism evidence="1 2">
    <name type="scientific">Amblyomma americanum</name>
    <name type="common">Lone star tick</name>
    <dbReference type="NCBI Taxonomy" id="6943"/>
    <lineage>
        <taxon>Eukaryota</taxon>
        <taxon>Metazoa</taxon>
        <taxon>Ecdysozoa</taxon>
        <taxon>Arthropoda</taxon>
        <taxon>Chelicerata</taxon>
        <taxon>Arachnida</taxon>
        <taxon>Acari</taxon>
        <taxon>Parasitiformes</taxon>
        <taxon>Ixodida</taxon>
        <taxon>Ixodoidea</taxon>
        <taxon>Ixodidae</taxon>
        <taxon>Amblyomminae</taxon>
        <taxon>Amblyomma</taxon>
    </lineage>
</organism>
<keyword evidence="2" id="KW-1185">Reference proteome</keyword>
<gene>
    <name evidence="1" type="ORF">V5799_024893</name>
</gene>
<proteinExistence type="predicted"/>
<evidence type="ECO:0000313" key="2">
    <source>
        <dbReference type="Proteomes" id="UP001321473"/>
    </source>
</evidence>
<sequence length="140" mass="15950">MAKRKQIATFGAPSKLLLDLGDSSDSTSSDEDCGAYELMFVKLFGVPKKIPKVTNYLETVVRLYSEEEFRRNFRLPEKTCRELIERFAVSRFYPSHRTHGGSAVKTAEEHILSFLWYAGNKASMRQVATLFDMAESTVQK</sequence>